<accession>A0A2R5LES0</accession>
<dbReference type="GO" id="GO:0015078">
    <property type="term" value="F:proton transmembrane transporter activity"/>
    <property type="evidence" value="ECO:0007669"/>
    <property type="project" value="InterPro"/>
</dbReference>
<dbReference type="AlphaFoldDB" id="A0A2R5LES0"/>
<dbReference type="SUPFAM" id="SSF111357">
    <property type="entry name" value="Mitochondrial ATP synthase coupling factor 6"/>
    <property type="match status" value="1"/>
</dbReference>
<dbReference type="InterPro" id="IPR008387">
    <property type="entry name" value="ATP_synth_f6_mt"/>
</dbReference>
<dbReference type="PANTHER" id="PTHR12441:SF10">
    <property type="entry name" value="ATP SYNTHASE-COUPLING FACTOR 6, MITOCHONDRIAL"/>
    <property type="match status" value="1"/>
</dbReference>
<protein>
    <recommendedName>
        <fullName evidence="9">ATP synthase-coupling factor 6, mitochondrial</fullName>
        <shortName evidence="9">ATPase subunit F6</shortName>
    </recommendedName>
</protein>
<dbReference type="GO" id="GO:0005743">
    <property type="term" value="C:mitochondrial inner membrane"/>
    <property type="evidence" value="ECO:0007669"/>
    <property type="project" value="UniProtKB-SubCell"/>
</dbReference>
<organism evidence="10">
    <name type="scientific">Ornithodoros turicata</name>
    <dbReference type="NCBI Taxonomy" id="34597"/>
    <lineage>
        <taxon>Eukaryota</taxon>
        <taxon>Metazoa</taxon>
        <taxon>Ecdysozoa</taxon>
        <taxon>Arthropoda</taxon>
        <taxon>Chelicerata</taxon>
        <taxon>Arachnida</taxon>
        <taxon>Acari</taxon>
        <taxon>Parasitiformes</taxon>
        <taxon>Ixodida</taxon>
        <taxon>Ixodoidea</taxon>
        <taxon>Argasidae</taxon>
        <taxon>Ornithodorinae</taxon>
        <taxon>Ornithodoros</taxon>
    </lineage>
</organism>
<evidence type="ECO:0000256" key="5">
    <source>
        <dbReference type="ARBA" id="ARBA00022792"/>
    </source>
</evidence>
<keyword evidence="4 9" id="KW-0375">Hydrogen ion transport</keyword>
<evidence type="ECO:0000256" key="7">
    <source>
        <dbReference type="ARBA" id="ARBA00023128"/>
    </source>
</evidence>
<comment type="subcellular location">
    <subcellularLocation>
        <location evidence="9">Mitochondrion</location>
    </subcellularLocation>
    <subcellularLocation>
        <location evidence="9">Mitochondrion inner membrane</location>
    </subcellularLocation>
</comment>
<comment type="function">
    <text evidence="9">Mitochondrial membrane ATP synthase (F(1)F(0) ATP synthase or Complex V) produces ATP from ADP in the presence of a proton gradient across the membrane which is generated by electron transport complexes of the respiratory chain.</text>
</comment>
<evidence type="ECO:0000256" key="3">
    <source>
        <dbReference type="ARBA" id="ARBA00022547"/>
    </source>
</evidence>
<dbReference type="Gene3D" id="1.10.246.110">
    <property type="entry name" value="Mitochondrial ATP synthase-coupling factor 6"/>
    <property type="match status" value="1"/>
</dbReference>
<evidence type="ECO:0000256" key="4">
    <source>
        <dbReference type="ARBA" id="ARBA00022781"/>
    </source>
</evidence>
<dbReference type="InterPro" id="IPR036204">
    <property type="entry name" value="ATP_synth_f6_sf_mt"/>
</dbReference>
<keyword evidence="8 9" id="KW-0472">Membrane</keyword>
<dbReference type="RefSeq" id="XP_064470772.1">
    <property type="nucleotide sequence ID" value="XM_064614702.1"/>
</dbReference>
<keyword evidence="3" id="KW-0138">CF(0)</keyword>
<keyword evidence="2 9" id="KW-0813">Transport</keyword>
<evidence type="ECO:0000256" key="1">
    <source>
        <dbReference type="ARBA" id="ARBA00007346"/>
    </source>
</evidence>
<dbReference type="KEGG" id="oti:135385404"/>
<dbReference type="PANTHER" id="PTHR12441">
    <property type="entry name" value="ATP SYNTHASE COUPLING FACTOR 6, MITOCHONDRIAL"/>
    <property type="match status" value="1"/>
</dbReference>
<reference evidence="10" key="1">
    <citation type="submission" date="2018-03" db="EMBL/GenBank/DDBJ databases">
        <title>The relapsing fever spirochete Borrelia turicatae persists in the highly oxidative environment of its soft-bodied tick vector.</title>
        <authorList>
            <person name="Bourret T.J."/>
            <person name="Boyle W.K."/>
            <person name="Valenzuela J.G."/>
            <person name="Oliveira F."/>
            <person name="Lopez J.E."/>
        </authorList>
    </citation>
    <scope>NUCLEOTIDE SEQUENCE</scope>
    <source>
        <strain evidence="10">Kansas strain/isolate</strain>
        <tissue evidence="10">Salivary glands</tissue>
    </source>
</reference>
<dbReference type="EMBL" id="GGLE01003904">
    <property type="protein sequence ID" value="MBY08030.1"/>
    <property type="molecule type" value="Transcribed_RNA"/>
</dbReference>
<dbReference type="CTD" id="42759"/>
<dbReference type="GO" id="GO:0015986">
    <property type="term" value="P:proton motive force-driven ATP synthesis"/>
    <property type="evidence" value="ECO:0007669"/>
    <property type="project" value="InterPro"/>
</dbReference>
<evidence type="ECO:0000313" key="10">
    <source>
        <dbReference type="EMBL" id="MBY08030.1"/>
    </source>
</evidence>
<sequence>MALNGSSMSLARRCLVQCKRNYGITAVLAQKTPTDPIQKLFVDKLREYTQKSKSSGDLFVDPNPAIKKEYDDEIKRAETQYGGGKGVDMSKFPEFKFVDPELDPISTEKK</sequence>
<keyword evidence="7 9" id="KW-0496">Mitochondrion</keyword>
<name>A0A2R5LES0_9ACAR</name>
<evidence type="ECO:0000256" key="9">
    <source>
        <dbReference type="PIRNR" id="PIRNR002455"/>
    </source>
</evidence>
<evidence type="ECO:0000256" key="6">
    <source>
        <dbReference type="ARBA" id="ARBA00023065"/>
    </source>
</evidence>
<evidence type="ECO:0000256" key="8">
    <source>
        <dbReference type="ARBA" id="ARBA00023136"/>
    </source>
</evidence>
<dbReference type="FunFam" id="1.10.246.110:FF:000001">
    <property type="entry name" value="ATP synthase-coupling factor 6, mitochondrial"/>
    <property type="match status" value="1"/>
</dbReference>
<dbReference type="GO" id="GO:0045259">
    <property type="term" value="C:proton-transporting ATP synthase complex"/>
    <property type="evidence" value="ECO:0007669"/>
    <property type="project" value="UniProtKB-KW"/>
</dbReference>
<dbReference type="PIRSF" id="PIRSF002455">
    <property type="entry name" value="ATP_synthase_coupling_factor_6"/>
    <property type="match status" value="1"/>
</dbReference>
<keyword evidence="5 9" id="KW-0999">Mitochondrion inner membrane</keyword>
<dbReference type="Pfam" id="PF05511">
    <property type="entry name" value="ATP-synt_F6"/>
    <property type="match status" value="1"/>
</dbReference>
<dbReference type="RefSeq" id="XP_064470771.1">
    <property type="nucleotide sequence ID" value="XM_064614701.1"/>
</dbReference>
<keyword evidence="6 9" id="KW-0406">Ion transport</keyword>
<comment type="similarity">
    <text evidence="1 9">Belongs to the eukaryotic ATPase subunit F6 family.</text>
</comment>
<evidence type="ECO:0000256" key="2">
    <source>
        <dbReference type="ARBA" id="ARBA00022448"/>
    </source>
</evidence>
<proteinExistence type="inferred from homology"/>
<dbReference type="GeneID" id="135385404"/>